<keyword evidence="7" id="KW-0851">Voltage-gated channel</keyword>
<name>A0A1A6G0S0_NEOLE</name>
<keyword evidence="5 13" id="KW-0812">Transmembrane</keyword>
<dbReference type="GO" id="GO:0043025">
    <property type="term" value="C:neuronal cell body"/>
    <property type="evidence" value="ECO:0007669"/>
    <property type="project" value="TreeGrafter"/>
</dbReference>
<dbReference type="Gene3D" id="1.10.287.70">
    <property type="match status" value="1"/>
</dbReference>
<feature type="region of interest" description="Disordered" evidence="12">
    <location>
        <begin position="273"/>
        <end position="303"/>
    </location>
</feature>
<dbReference type="GO" id="GO:0007268">
    <property type="term" value="P:chemical synaptic transmission"/>
    <property type="evidence" value="ECO:0007669"/>
    <property type="project" value="TreeGrafter"/>
</dbReference>
<evidence type="ECO:0000256" key="4">
    <source>
        <dbReference type="ARBA" id="ARBA00022673"/>
    </source>
</evidence>
<dbReference type="Proteomes" id="UP000092124">
    <property type="component" value="Unassembled WGS sequence"/>
</dbReference>
<dbReference type="GO" id="GO:0098703">
    <property type="term" value="P:calcium ion import across plasma membrane"/>
    <property type="evidence" value="ECO:0007669"/>
    <property type="project" value="TreeGrafter"/>
</dbReference>
<evidence type="ECO:0000313" key="16">
    <source>
        <dbReference type="Proteomes" id="UP000092124"/>
    </source>
</evidence>
<evidence type="ECO:0000256" key="6">
    <source>
        <dbReference type="ARBA" id="ARBA00022837"/>
    </source>
</evidence>
<sequence>EFAKERERVENRRAFMKLRRQQQIERELNGYRAWIDKAVLRRATIKRTRTEAMTRDSSDEHCVDISSVGTPLARASIKSTKVDGASYFRHKERLLRISIRHMVKSQVFYWIVLSVVALNTACVAIVHHNQPQWLTHLLCKYWASLRNLVVSLMSSMKSIISLLFLLFLFIVVFALLGMQLFGGRFNFNDGTPSANFDTFPAAIMTVFQILTGEDWNDVMYNGIRSQGGVSSGMWSAVYFIVLTLFGNYTLLNVFLAIAVDNLANAQELTKDEQEEEEAFNQKHALQKAKEVSPMSAPNMPSIE</sequence>
<reference evidence="15 16" key="1">
    <citation type="submission" date="2016-06" db="EMBL/GenBank/DDBJ databases">
        <title>The Draft Genome Sequence and Annotation of the Desert Woodrat Neotoma lepida.</title>
        <authorList>
            <person name="Campbell M."/>
            <person name="Oakeson K.F."/>
            <person name="Yandell M."/>
            <person name="Halpert J.R."/>
            <person name="Dearing D."/>
        </authorList>
    </citation>
    <scope>NUCLEOTIDE SEQUENCE [LARGE SCALE GENOMIC DNA]</scope>
    <source>
        <strain evidence="15">417</strain>
        <tissue evidence="15">Liver</tissue>
    </source>
</reference>
<proteinExistence type="predicted"/>
<dbReference type="InterPro" id="IPR005821">
    <property type="entry name" value="Ion_trans_dom"/>
</dbReference>
<keyword evidence="2" id="KW-0813">Transport</keyword>
<evidence type="ECO:0000256" key="3">
    <source>
        <dbReference type="ARBA" id="ARBA00022568"/>
    </source>
</evidence>
<dbReference type="Gene3D" id="6.10.250.2500">
    <property type="match status" value="1"/>
</dbReference>
<keyword evidence="11" id="KW-0407">Ion channel</keyword>
<keyword evidence="3" id="KW-0109">Calcium transport</keyword>
<feature type="transmembrane region" description="Helical" evidence="13">
    <location>
        <begin position="107"/>
        <end position="127"/>
    </location>
</feature>
<feature type="domain" description="Ion transport" evidence="14">
    <location>
        <begin position="138"/>
        <end position="269"/>
    </location>
</feature>
<dbReference type="GO" id="GO:0005891">
    <property type="term" value="C:voltage-gated calcium channel complex"/>
    <property type="evidence" value="ECO:0007669"/>
    <property type="project" value="TreeGrafter"/>
</dbReference>
<evidence type="ECO:0000256" key="11">
    <source>
        <dbReference type="ARBA" id="ARBA00023303"/>
    </source>
</evidence>
<evidence type="ECO:0000256" key="1">
    <source>
        <dbReference type="ARBA" id="ARBA00004141"/>
    </source>
</evidence>
<evidence type="ECO:0000256" key="2">
    <source>
        <dbReference type="ARBA" id="ARBA00022448"/>
    </source>
</evidence>
<dbReference type="Pfam" id="PF00520">
    <property type="entry name" value="Ion_trans"/>
    <property type="match status" value="1"/>
</dbReference>
<evidence type="ECO:0000256" key="5">
    <source>
        <dbReference type="ARBA" id="ARBA00022692"/>
    </source>
</evidence>
<dbReference type="PANTHER" id="PTHR45628:SF5">
    <property type="entry name" value="VOLTAGE-DEPENDENT R-TYPE CALCIUM CHANNEL SUBUNIT ALPHA-1E"/>
    <property type="match status" value="1"/>
</dbReference>
<evidence type="ECO:0000256" key="8">
    <source>
        <dbReference type="ARBA" id="ARBA00022989"/>
    </source>
</evidence>
<evidence type="ECO:0000256" key="7">
    <source>
        <dbReference type="ARBA" id="ARBA00022882"/>
    </source>
</evidence>
<evidence type="ECO:0000313" key="15">
    <source>
        <dbReference type="EMBL" id="OBS58997.1"/>
    </source>
</evidence>
<keyword evidence="10 13" id="KW-0472">Membrane</keyword>
<keyword evidence="4" id="KW-0107">Calcium channel</keyword>
<feature type="non-terminal residue" evidence="15">
    <location>
        <position position="1"/>
    </location>
</feature>
<keyword evidence="9" id="KW-0406">Ion transport</keyword>
<dbReference type="AlphaFoldDB" id="A0A1A6G0S0"/>
<gene>
    <name evidence="15" type="ORF">A6R68_09878</name>
</gene>
<accession>A0A1A6G0S0</accession>
<keyword evidence="8 13" id="KW-1133">Transmembrane helix</keyword>
<comment type="subcellular location">
    <subcellularLocation>
        <location evidence="1">Membrane</location>
        <topology evidence="1">Multi-pass membrane protein</topology>
    </subcellularLocation>
</comment>
<dbReference type="FunFam" id="1.10.287.70:FF:000025">
    <property type="entry name" value="Voltage-dependent R-type calcium channel subunit alpha"/>
    <property type="match status" value="1"/>
</dbReference>
<organism evidence="15 16">
    <name type="scientific">Neotoma lepida</name>
    <name type="common">Desert woodrat</name>
    <dbReference type="NCBI Taxonomy" id="56216"/>
    <lineage>
        <taxon>Eukaryota</taxon>
        <taxon>Metazoa</taxon>
        <taxon>Chordata</taxon>
        <taxon>Craniata</taxon>
        <taxon>Vertebrata</taxon>
        <taxon>Euteleostomi</taxon>
        <taxon>Mammalia</taxon>
        <taxon>Eutheria</taxon>
        <taxon>Euarchontoglires</taxon>
        <taxon>Glires</taxon>
        <taxon>Rodentia</taxon>
        <taxon>Myomorpha</taxon>
        <taxon>Muroidea</taxon>
        <taxon>Cricetidae</taxon>
        <taxon>Neotominae</taxon>
        <taxon>Neotoma</taxon>
    </lineage>
</organism>
<protein>
    <recommendedName>
        <fullName evidence="14">Ion transport domain-containing protein</fullName>
    </recommendedName>
</protein>
<dbReference type="InterPro" id="IPR050599">
    <property type="entry name" value="VDCC_alpha-1_subunit"/>
</dbReference>
<feature type="transmembrane region" description="Helical" evidence="13">
    <location>
        <begin position="159"/>
        <end position="181"/>
    </location>
</feature>
<evidence type="ECO:0000256" key="12">
    <source>
        <dbReference type="SAM" id="MobiDB-lite"/>
    </source>
</evidence>
<dbReference type="GO" id="GO:0045202">
    <property type="term" value="C:synapse"/>
    <property type="evidence" value="ECO:0007669"/>
    <property type="project" value="GOC"/>
</dbReference>
<dbReference type="OrthoDB" id="431720at2759"/>
<dbReference type="SUPFAM" id="SSF81324">
    <property type="entry name" value="Voltage-gated potassium channels"/>
    <property type="match status" value="1"/>
</dbReference>
<evidence type="ECO:0000256" key="9">
    <source>
        <dbReference type="ARBA" id="ARBA00023065"/>
    </source>
</evidence>
<feature type="transmembrane region" description="Helical" evidence="13">
    <location>
        <begin position="236"/>
        <end position="259"/>
    </location>
</feature>
<evidence type="ECO:0000256" key="10">
    <source>
        <dbReference type="ARBA" id="ARBA00023136"/>
    </source>
</evidence>
<dbReference type="STRING" id="56216.A0A1A6G0S0"/>
<evidence type="ECO:0000259" key="14">
    <source>
        <dbReference type="Pfam" id="PF00520"/>
    </source>
</evidence>
<keyword evidence="6" id="KW-0106">Calcium</keyword>
<evidence type="ECO:0000256" key="13">
    <source>
        <dbReference type="SAM" id="Phobius"/>
    </source>
</evidence>
<dbReference type="PANTHER" id="PTHR45628">
    <property type="entry name" value="VOLTAGE-DEPENDENT CALCIUM CHANNEL TYPE A SUBUNIT ALPHA-1"/>
    <property type="match status" value="1"/>
</dbReference>
<keyword evidence="16" id="KW-1185">Reference proteome</keyword>
<comment type="caution">
    <text evidence="15">The sequence shown here is derived from an EMBL/GenBank/DDBJ whole genome shotgun (WGS) entry which is preliminary data.</text>
</comment>
<dbReference type="EMBL" id="LZPO01109442">
    <property type="protein sequence ID" value="OBS58997.1"/>
    <property type="molecule type" value="Genomic_DNA"/>
</dbReference>
<dbReference type="GO" id="GO:0008331">
    <property type="term" value="F:high voltage-gated calcium channel activity"/>
    <property type="evidence" value="ECO:0007669"/>
    <property type="project" value="TreeGrafter"/>
</dbReference>